<keyword evidence="1" id="KW-1133">Transmembrane helix</keyword>
<reference evidence="2" key="2">
    <citation type="submission" date="2013-04" db="UniProtKB">
        <authorList>
            <consortium name="EnsemblPlants"/>
        </authorList>
    </citation>
    <scope>IDENTIFICATION</scope>
</reference>
<keyword evidence="1" id="KW-0812">Transmembrane</keyword>
<dbReference type="OMA" id="WIGLIKW"/>
<name>J3LQ93_ORYBR</name>
<accession>J3LQ93</accession>
<proteinExistence type="predicted"/>
<reference evidence="2" key="1">
    <citation type="journal article" date="2013" name="Nat. Commun.">
        <title>Whole-genome sequencing of Oryza brachyantha reveals mechanisms underlying Oryza genome evolution.</title>
        <authorList>
            <person name="Chen J."/>
            <person name="Huang Q."/>
            <person name="Gao D."/>
            <person name="Wang J."/>
            <person name="Lang Y."/>
            <person name="Liu T."/>
            <person name="Li B."/>
            <person name="Bai Z."/>
            <person name="Luis Goicoechea J."/>
            <person name="Liang C."/>
            <person name="Chen C."/>
            <person name="Zhang W."/>
            <person name="Sun S."/>
            <person name="Liao Y."/>
            <person name="Zhang X."/>
            <person name="Yang L."/>
            <person name="Song C."/>
            <person name="Wang M."/>
            <person name="Shi J."/>
            <person name="Liu G."/>
            <person name="Liu J."/>
            <person name="Zhou H."/>
            <person name="Zhou W."/>
            <person name="Yu Q."/>
            <person name="An N."/>
            <person name="Chen Y."/>
            <person name="Cai Q."/>
            <person name="Wang B."/>
            <person name="Liu B."/>
            <person name="Min J."/>
            <person name="Huang Y."/>
            <person name="Wu H."/>
            <person name="Li Z."/>
            <person name="Zhang Y."/>
            <person name="Yin Y."/>
            <person name="Song W."/>
            <person name="Jiang J."/>
            <person name="Jackson S.A."/>
            <person name="Wing R.A."/>
            <person name="Wang J."/>
            <person name="Chen M."/>
        </authorList>
    </citation>
    <scope>NUCLEOTIDE SEQUENCE [LARGE SCALE GENOMIC DNA]</scope>
    <source>
        <strain evidence="2">cv. IRGC 101232</strain>
    </source>
</reference>
<dbReference type="Proteomes" id="UP000006038">
    <property type="component" value="Chromosome 3"/>
</dbReference>
<dbReference type="Gramene" id="OB03G32190.1">
    <property type="protein sequence ID" value="OB03G32190.1"/>
    <property type="gene ID" value="OB03G32190"/>
</dbReference>
<dbReference type="EnsemblPlants" id="OB03G32190.1">
    <property type="protein sequence ID" value="OB03G32190.1"/>
    <property type="gene ID" value="OB03G32190"/>
</dbReference>
<feature type="transmembrane region" description="Helical" evidence="1">
    <location>
        <begin position="20"/>
        <end position="42"/>
    </location>
</feature>
<evidence type="ECO:0008006" key="4">
    <source>
        <dbReference type="Google" id="ProtNLM"/>
    </source>
</evidence>
<keyword evidence="1" id="KW-0472">Membrane</keyword>
<keyword evidence="3" id="KW-1185">Reference proteome</keyword>
<dbReference type="AlphaFoldDB" id="J3LQ93"/>
<evidence type="ECO:0000313" key="3">
    <source>
        <dbReference type="Proteomes" id="UP000006038"/>
    </source>
</evidence>
<protein>
    <recommendedName>
        <fullName evidence="4">Major facilitator superfamily (MFS) profile domain-containing protein</fullName>
    </recommendedName>
</protein>
<sequence>MAAASAAGVAGDTKVYTGKLTLYVLLPCGVAATGGLIIGYDIGISVWIGLIKWYVTC</sequence>
<dbReference type="HOGENOM" id="CLU_2999675_0_0_1"/>
<evidence type="ECO:0000256" key="1">
    <source>
        <dbReference type="SAM" id="Phobius"/>
    </source>
</evidence>
<organism evidence="2">
    <name type="scientific">Oryza brachyantha</name>
    <name type="common">malo sina</name>
    <dbReference type="NCBI Taxonomy" id="4533"/>
    <lineage>
        <taxon>Eukaryota</taxon>
        <taxon>Viridiplantae</taxon>
        <taxon>Streptophyta</taxon>
        <taxon>Embryophyta</taxon>
        <taxon>Tracheophyta</taxon>
        <taxon>Spermatophyta</taxon>
        <taxon>Magnoliopsida</taxon>
        <taxon>Liliopsida</taxon>
        <taxon>Poales</taxon>
        <taxon>Poaceae</taxon>
        <taxon>BOP clade</taxon>
        <taxon>Oryzoideae</taxon>
        <taxon>Oryzeae</taxon>
        <taxon>Oryzinae</taxon>
        <taxon>Oryza</taxon>
    </lineage>
</organism>
<evidence type="ECO:0000313" key="2">
    <source>
        <dbReference type="EnsemblPlants" id="OB03G32190.1"/>
    </source>
</evidence>